<keyword evidence="2 5" id="KW-0413">Isomerase</keyword>
<dbReference type="Gene3D" id="2.40.100.10">
    <property type="entry name" value="Cyclophilin-like"/>
    <property type="match status" value="1"/>
</dbReference>
<comment type="caution">
    <text evidence="5">The sequence shown here is derived from an EMBL/GenBank/DDBJ whole genome shotgun (WGS) entry which is preliminary data.</text>
</comment>
<dbReference type="InterPro" id="IPR029000">
    <property type="entry name" value="Cyclophilin-like_dom_sf"/>
</dbReference>
<proteinExistence type="inferred from homology"/>
<dbReference type="InterPro" id="IPR002130">
    <property type="entry name" value="Cyclophilin-type_PPIase_dom"/>
</dbReference>
<comment type="similarity">
    <text evidence="2">Belongs to the cyclophilin-type PPIase family.</text>
</comment>
<evidence type="ECO:0000256" key="3">
    <source>
        <dbReference type="SAM" id="MobiDB-lite"/>
    </source>
</evidence>
<gene>
    <name evidence="5" type="ORF">H9633_03570</name>
</gene>
<dbReference type="GO" id="GO:0016853">
    <property type="term" value="F:isomerase activity"/>
    <property type="evidence" value="ECO:0007669"/>
    <property type="project" value="UniProtKB-KW"/>
</dbReference>
<dbReference type="InterPro" id="IPR044666">
    <property type="entry name" value="Cyclophilin_A-like"/>
</dbReference>
<comment type="catalytic activity">
    <reaction evidence="2">
        <text>[protein]-peptidylproline (omega=180) = [protein]-peptidylproline (omega=0)</text>
        <dbReference type="Rhea" id="RHEA:16237"/>
        <dbReference type="Rhea" id="RHEA-COMP:10747"/>
        <dbReference type="Rhea" id="RHEA-COMP:10748"/>
        <dbReference type="ChEBI" id="CHEBI:83833"/>
        <dbReference type="ChEBI" id="CHEBI:83834"/>
        <dbReference type="EC" id="5.2.1.8"/>
    </reaction>
</comment>
<feature type="domain" description="PPIase cyclophilin-type" evidence="4">
    <location>
        <begin position="118"/>
        <end position="263"/>
    </location>
</feature>
<dbReference type="Proteomes" id="UP000611521">
    <property type="component" value="Unassembled WGS sequence"/>
</dbReference>
<keyword evidence="6" id="KW-1185">Reference proteome</keyword>
<evidence type="ECO:0000256" key="1">
    <source>
        <dbReference type="ARBA" id="ARBA00002388"/>
    </source>
</evidence>
<accession>A0ABR8W305</accession>
<evidence type="ECO:0000256" key="2">
    <source>
        <dbReference type="RuleBase" id="RU363019"/>
    </source>
</evidence>
<dbReference type="EMBL" id="JACSPX010000001">
    <property type="protein sequence ID" value="MBD8011377.1"/>
    <property type="molecule type" value="Genomic_DNA"/>
</dbReference>
<sequence>MSETKSAVTALSLITCGSVRPGRCDRVAYDRGVRLTTHLRRSVLALTAAAALALTGCASNPDAGEPGSSNPAPSSTATEASGTCSYPEDGRPASPAVDAPAAEPSETAEVPVTVATGVGELKMTLDAAKTPCTVNSFLSLAEQGYFDGTTCHRLTTEGIFVLQCGDPSATGTGGPGYSFADELDGSETYEAGTLAMANAGPDTNGSQFFVVYADSQLPPSYTVFGHLDEASTAVVADVAAAGTETGGPDGAPKTPVMIESVTKG</sequence>
<evidence type="ECO:0000313" key="5">
    <source>
        <dbReference type="EMBL" id="MBD8011377.1"/>
    </source>
</evidence>
<organism evidence="5 6">
    <name type="scientific">Microbacterium commune</name>
    <dbReference type="NCBI Taxonomy" id="2762219"/>
    <lineage>
        <taxon>Bacteria</taxon>
        <taxon>Bacillati</taxon>
        <taxon>Actinomycetota</taxon>
        <taxon>Actinomycetes</taxon>
        <taxon>Micrococcales</taxon>
        <taxon>Microbacteriaceae</taxon>
        <taxon>Microbacterium</taxon>
    </lineage>
</organism>
<feature type="compositionally biased region" description="Polar residues" evidence="3">
    <location>
        <begin position="67"/>
        <end position="84"/>
    </location>
</feature>
<evidence type="ECO:0000313" key="6">
    <source>
        <dbReference type="Proteomes" id="UP000611521"/>
    </source>
</evidence>
<dbReference type="Pfam" id="PF00160">
    <property type="entry name" value="Pro_isomerase"/>
    <property type="match status" value="1"/>
</dbReference>
<dbReference type="PANTHER" id="PTHR45625:SF3">
    <property type="entry name" value="PEPTIDYL-PROLYL CIS-TRANS ISOMERASE B-RELATED"/>
    <property type="match status" value="1"/>
</dbReference>
<dbReference type="CDD" id="cd00317">
    <property type="entry name" value="cyclophilin"/>
    <property type="match status" value="1"/>
</dbReference>
<keyword evidence="2" id="KW-0697">Rotamase</keyword>
<feature type="region of interest" description="Disordered" evidence="3">
    <location>
        <begin position="61"/>
        <end position="111"/>
    </location>
</feature>
<name>A0ABR8W305_9MICO</name>
<comment type="function">
    <text evidence="1 2">PPIases accelerate the folding of proteins. It catalyzes the cis-trans isomerization of proline imidic peptide bonds in oligopeptides.</text>
</comment>
<evidence type="ECO:0000259" key="4">
    <source>
        <dbReference type="PROSITE" id="PS50072"/>
    </source>
</evidence>
<dbReference type="PROSITE" id="PS50072">
    <property type="entry name" value="CSA_PPIASE_2"/>
    <property type="match status" value="1"/>
</dbReference>
<dbReference type="EC" id="5.2.1.8" evidence="2"/>
<dbReference type="PANTHER" id="PTHR45625">
    <property type="entry name" value="PEPTIDYL-PROLYL CIS-TRANS ISOMERASE-RELATED"/>
    <property type="match status" value="1"/>
</dbReference>
<dbReference type="SUPFAM" id="SSF50891">
    <property type="entry name" value="Cyclophilin-like"/>
    <property type="match status" value="1"/>
</dbReference>
<reference evidence="5 6" key="1">
    <citation type="submission" date="2020-08" db="EMBL/GenBank/DDBJ databases">
        <title>A Genomic Blueprint of the Chicken Gut Microbiome.</title>
        <authorList>
            <person name="Gilroy R."/>
            <person name="Ravi A."/>
            <person name="Getino M."/>
            <person name="Pursley I."/>
            <person name="Horton D.L."/>
            <person name="Alikhan N.-F."/>
            <person name="Baker D."/>
            <person name="Gharbi K."/>
            <person name="Hall N."/>
            <person name="Watson M."/>
            <person name="Adriaenssens E.M."/>
            <person name="Foster-Nyarko E."/>
            <person name="Jarju S."/>
            <person name="Secka A."/>
            <person name="Antonio M."/>
            <person name="Oren A."/>
            <person name="Chaudhuri R."/>
            <person name="La Ragione R.M."/>
            <person name="Hildebrand F."/>
            <person name="Pallen M.J."/>
        </authorList>
    </citation>
    <scope>NUCLEOTIDE SEQUENCE [LARGE SCALE GENOMIC DNA]</scope>
    <source>
        <strain evidence="5 6">Re1</strain>
    </source>
</reference>
<protein>
    <recommendedName>
        <fullName evidence="2">Peptidyl-prolyl cis-trans isomerase</fullName>
        <shortName evidence="2">PPIase</shortName>
        <ecNumber evidence="2">5.2.1.8</ecNumber>
    </recommendedName>
</protein>
<dbReference type="PRINTS" id="PR00153">
    <property type="entry name" value="CSAPPISMRASE"/>
</dbReference>